<dbReference type="Proteomes" id="UP000319908">
    <property type="component" value="Unassembled WGS sequence"/>
</dbReference>
<reference evidence="1 2" key="1">
    <citation type="journal article" date="2020" name="Antonie Van Leeuwenhoek">
        <title>Rhodopirellula heiligendammensis sp. nov., Rhodopirellula pilleata sp. nov., and Rhodopirellula solitaria sp. nov. isolated from natural or artificial marine surfaces in Northern Germany and California, USA, and emended description of the genus Rhodopirellula.</title>
        <authorList>
            <person name="Kallscheuer N."/>
            <person name="Wiegand S."/>
            <person name="Jogler M."/>
            <person name="Boedeker C."/>
            <person name="Peeters S.H."/>
            <person name="Rast P."/>
            <person name="Heuer A."/>
            <person name="Jetten M.S.M."/>
            <person name="Rohde M."/>
            <person name="Jogler C."/>
        </authorList>
    </citation>
    <scope>NUCLEOTIDE SEQUENCE [LARGE SCALE GENOMIC DNA]</scope>
    <source>
        <strain evidence="1 2">Poly21</strain>
    </source>
</reference>
<keyword evidence="2" id="KW-1185">Reference proteome</keyword>
<dbReference type="AlphaFoldDB" id="A0A5C6B2G9"/>
<dbReference type="EMBL" id="SJPU01000013">
    <property type="protein sequence ID" value="TWU05436.1"/>
    <property type="molecule type" value="Genomic_DNA"/>
</dbReference>
<comment type="caution">
    <text evidence="1">The sequence shown here is derived from an EMBL/GenBank/DDBJ whole genome shotgun (WGS) entry which is preliminary data.</text>
</comment>
<dbReference type="OrthoDB" id="9821091at2"/>
<gene>
    <name evidence="1" type="ORF">Poly21_56430</name>
</gene>
<accession>A0A5C6B2G9</accession>
<sequence>MRFHAVSVVSTFINTGIRAIHSSFFHGKASLGGTFPTAENARLAFDVDTPLRLHKNIHDIADHFLPEHELVVSDRVAERLSEHQSISIDAVSFAVLYEYPYSNDDPSCGFDDYDSQMSFIDTQADVPDLHNRVGSYFHVSMPPVFSVRKLFPDAPLVDVTIKYRPTPLPISPDVFAAHPMYTTGSATIMSDDVFRRVEPFINWTYFDHLEFGHIA</sequence>
<proteinExistence type="predicted"/>
<organism evidence="1 2">
    <name type="scientific">Allorhodopirellula heiligendammensis</name>
    <dbReference type="NCBI Taxonomy" id="2714739"/>
    <lineage>
        <taxon>Bacteria</taxon>
        <taxon>Pseudomonadati</taxon>
        <taxon>Planctomycetota</taxon>
        <taxon>Planctomycetia</taxon>
        <taxon>Pirellulales</taxon>
        <taxon>Pirellulaceae</taxon>
        <taxon>Allorhodopirellula</taxon>
    </lineage>
</organism>
<dbReference type="RefSeq" id="WP_146410048.1">
    <property type="nucleotide sequence ID" value="NZ_SJPU01000013.1"/>
</dbReference>
<evidence type="ECO:0000313" key="2">
    <source>
        <dbReference type="Proteomes" id="UP000319908"/>
    </source>
</evidence>
<name>A0A5C6B2G9_9BACT</name>
<evidence type="ECO:0000313" key="1">
    <source>
        <dbReference type="EMBL" id="TWU05436.1"/>
    </source>
</evidence>
<protein>
    <submittedName>
        <fullName evidence="1">Uncharacterized protein</fullName>
    </submittedName>
</protein>